<dbReference type="AlphaFoldDB" id="A0A9W9C9K1"/>
<dbReference type="GeneID" id="80910317"/>
<accession>A0A9W9C9K1</accession>
<name>A0A9W9C9K1_9PLEO</name>
<evidence type="ECO:0000313" key="2">
    <source>
        <dbReference type="Proteomes" id="UP001140513"/>
    </source>
</evidence>
<evidence type="ECO:0000313" key="1">
    <source>
        <dbReference type="EMBL" id="KAJ4351445.1"/>
    </source>
</evidence>
<comment type="caution">
    <text evidence="1">The sequence shown here is derived from an EMBL/GenBank/DDBJ whole genome shotgun (WGS) entry which is preliminary data.</text>
</comment>
<keyword evidence="2" id="KW-1185">Reference proteome</keyword>
<proteinExistence type="predicted"/>
<gene>
    <name evidence="1" type="ORF">N0V89_006787</name>
</gene>
<dbReference type="Proteomes" id="UP001140513">
    <property type="component" value="Unassembled WGS sequence"/>
</dbReference>
<dbReference type="OrthoDB" id="3932250at2759"/>
<reference evidence="1" key="1">
    <citation type="submission" date="2022-10" db="EMBL/GenBank/DDBJ databases">
        <title>Tapping the CABI collections for fungal endophytes: first genome assemblies for Collariella, Neodidymelliopsis, Ascochyta clinopodiicola, Didymella pomorum, Didymosphaeria variabile, Neocosmospora piperis and Neocucurbitaria cava.</title>
        <authorList>
            <person name="Hill R."/>
        </authorList>
    </citation>
    <scope>NUCLEOTIDE SEQUENCE</scope>
    <source>
        <strain evidence="1">IMI 356815</strain>
    </source>
</reference>
<protein>
    <submittedName>
        <fullName evidence="1">Uncharacterized protein</fullName>
    </submittedName>
</protein>
<dbReference type="RefSeq" id="XP_056069801.1">
    <property type="nucleotide sequence ID" value="XM_056215554.1"/>
</dbReference>
<dbReference type="EMBL" id="JAPEUX010000005">
    <property type="protein sequence ID" value="KAJ4351445.1"/>
    <property type="molecule type" value="Genomic_DNA"/>
</dbReference>
<organism evidence="1 2">
    <name type="scientific">Didymosphaeria variabile</name>
    <dbReference type="NCBI Taxonomy" id="1932322"/>
    <lineage>
        <taxon>Eukaryota</taxon>
        <taxon>Fungi</taxon>
        <taxon>Dikarya</taxon>
        <taxon>Ascomycota</taxon>
        <taxon>Pezizomycotina</taxon>
        <taxon>Dothideomycetes</taxon>
        <taxon>Pleosporomycetidae</taxon>
        <taxon>Pleosporales</taxon>
        <taxon>Massarineae</taxon>
        <taxon>Didymosphaeriaceae</taxon>
        <taxon>Didymosphaeria</taxon>
    </lineage>
</organism>
<sequence length="85" mass="9397">MAPRFALPVRLPITRTFRAPARFNSNTSTGRAARVIEMAAQAEKPSTLEAGVPIMWAICGGLIYTAWNRIEEREGAENVQKLLIV</sequence>